<dbReference type="PANTHER" id="PTHR33908">
    <property type="entry name" value="MANNOSYLTRANSFERASE YKCB-RELATED"/>
    <property type="match status" value="1"/>
</dbReference>
<feature type="transmembrane region" description="Helical" evidence="8">
    <location>
        <begin position="139"/>
        <end position="158"/>
    </location>
</feature>
<sequence length="563" mass="64789">MTHQKINISVYFWLFAALFVAYVFGLFVPLMDEDASHHANIALHMFQHHDYVNLVDDLGKDYLDKPHLHFWLAALSYNIFGVSDFAYKFPSFLMTILAVYSTYRLAKLLYNHETGLLAALILAAAQAEFLANNDVRMDALLMSGIVLATWQLVEAVYLNKWYNYVLAALGLAIGFCTKGMIGFVMPCVALFFLLIYQRNWKRMFDWQWIVVLLLWGVFISPCVYCYYLQYDLHPEKVVRGMDHISGVKFIMWSQNFERLEGKKWGKGHKDYFFFFHTALWAFLPWCLLTYYAFFDRVSYFIKTKFAPVKNMELLTVGTTVIIFAIISSSGYQLPHYLNVLFPIFAVLTAGMLVQKVEEQNTTALKYSLYIQYFVMGAVLFLLVLLNLWCFPVQSWLVAIVSVVLLGIMVYTIAKPSLPYKKIVIVSTLLASLTNVLLNGNVYMQLLKDYQAGVSLGKIARDKNIPDGSIYNYNIHSSSFNFHSQHLTGTMNGIDTVKAYADTTKKQFWIYTTEQGKDQLEQMGLTTTTAYGHDNYGITRLTGTFLNPKTRPQVLDKYYLLRIK</sequence>
<feature type="transmembrane region" description="Helical" evidence="8">
    <location>
        <begin position="394"/>
        <end position="413"/>
    </location>
</feature>
<organism evidence="10 11">
    <name type="scientific">Mucilaginibacter polytrichastri</name>
    <dbReference type="NCBI Taxonomy" id="1302689"/>
    <lineage>
        <taxon>Bacteria</taxon>
        <taxon>Pseudomonadati</taxon>
        <taxon>Bacteroidota</taxon>
        <taxon>Sphingobacteriia</taxon>
        <taxon>Sphingobacteriales</taxon>
        <taxon>Sphingobacteriaceae</taxon>
        <taxon>Mucilaginibacter</taxon>
    </lineage>
</organism>
<dbReference type="PANTHER" id="PTHR33908:SF11">
    <property type="entry name" value="MEMBRANE PROTEIN"/>
    <property type="match status" value="1"/>
</dbReference>
<feature type="transmembrane region" description="Helical" evidence="8">
    <location>
        <begin position="116"/>
        <end position="132"/>
    </location>
</feature>
<dbReference type="STRING" id="1302689.RG47T_3975"/>
<dbReference type="GO" id="GO:0005886">
    <property type="term" value="C:plasma membrane"/>
    <property type="evidence" value="ECO:0007669"/>
    <property type="project" value="UniProtKB-SubCell"/>
</dbReference>
<evidence type="ECO:0000256" key="7">
    <source>
        <dbReference type="ARBA" id="ARBA00023136"/>
    </source>
</evidence>
<feature type="transmembrane region" description="Helical" evidence="8">
    <location>
        <begin position="164"/>
        <end position="196"/>
    </location>
</feature>
<evidence type="ECO:0000256" key="1">
    <source>
        <dbReference type="ARBA" id="ARBA00004651"/>
    </source>
</evidence>
<keyword evidence="3" id="KW-0328">Glycosyltransferase</keyword>
<dbReference type="GO" id="GO:0009103">
    <property type="term" value="P:lipopolysaccharide biosynthetic process"/>
    <property type="evidence" value="ECO:0007669"/>
    <property type="project" value="UniProtKB-ARBA"/>
</dbReference>
<evidence type="ECO:0000313" key="10">
    <source>
        <dbReference type="EMBL" id="OKS88506.1"/>
    </source>
</evidence>
<feature type="transmembrane region" description="Helical" evidence="8">
    <location>
        <begin position="208"/>
        <end position="229"/>
    </location>
</feature>
<proteinExistence type="predicted"/>
<keyword evidence="5 8" id="KW-0812">Transmembrane</keyword>
<feature type="transmembrane region" description="Helical" evidence="8">
    <location>
        <begin position="12"/>
        <end position="31"/>
    </location>
</feature>
<evidence type="ECO:0000313" key="11">
    <source>
        <dbReference type="Proteomes" id="UP000186720"/>
    </source>
</evidence>
<reference evidence="10 11" key="1">
    <citation type="submission" date="2016-11" db="EMBL/GenBank/DDBJ databases">
        <title>Whole Genome Sequencing of Mucilaginibacter polytrichastri RG4-7(T) isolated from the moss sample.</title>
        <authorList>
            <person name="Li Y."/>
        </authorList>
    </citation>
    <scope>NUCLEOTIDE SEQUENCE [LARGE SCALE GENOMIC DNA]</scope>
    <source>
        <strain evidence="10 11">RG4-7</strain>
    </source>
</reference>
<evidence type="ECO:0000256" key="3">
    <source>
        <dbReference type="ARBA" id="ARBA00022676"/>
    </source>
</evidence>
<dbReference type="GO" id="GO:0016763">
    <property type="term" value="F:pentosyltransferase activity"/>
    <property type="evidence" value="ECO:0007669"/>
    <property type="project" value="TreeGrafter"/>
</dbReference>
<dbReference type="Pfam" id="PF13231">
    <property type="entry name" value="PMT_2"/>
    <property type="match status" value="1"/>
</dbReference>
<gene>
    <name evidence="10" type="ORF">RG47T_3975</name>
</gene>
<feature type="domain" description="Glycosyltransferase RgtA/B/C/D-like" evidence="9">
    <location>
        <begin position="64"/>
        <end position="221"/>
    </location>
</feature>
<accession>A0A1Q6A3B8</accession>
<feature type="transmembrane region" description="Helical" evidence="8">
    <location>
        <begin position="339"/>
        <end position="356"/>
    </location>
</feature>
<dbReference type="OrthoDB" id="9178203at2"/>
<evidence type="ECO:0000256" key="8">
    <source>
        <dbReference type="SAM" id="Phobius"/>
    </source>
</evidence>
<keyword evidence="4" id="KW-0808">Transferase</keyword>
<keyword evidence="6 8" id="KW-1133">Transmembrane helix</keyword>
<dbReference type="RefSeq" id="WP_074491078.1">
    <property type="nucleotide sequence ID" value="NZ_FPAM01000011.1"/>
</dbReference>
<dbReference type="AlphaFoldDB" id="A0A1Q6A3B8"/>
<feature type="transmembrane region" description="Helical" evidence="8">
    <location>
        <begin position="422"/>
        <end position="443"/>
    </location>
</feature>
<evidence type="ECO:0000256" key="4">
    <source>
        <dbReference type="ARBA" id="ARBA00022679"/>
    </source>
</evidence>
<keyword evidence="2" id="KW-1003">Cell membrane</keyword>
<dbReference type="Proteomes" id="UP000186720">
    <property type="component" value="Unassembled WGS sequence"/>
</dbReference>
<protein>
    <recommendedName>
        <fullName evidence="9">Glycosyltransferase RgtA/B/C/D-like domain-containing protein</fullName>
    </recommendedName>
</protein>
<feature type="transmembrane region" description="Helical" evidence="8">
    <location>
        <begin position="313"/>
        <end position="333"/>
    </location>
</feature>
<comment type="subcellular location">
    <subcellularLocation>
        <location evidence="1">Cell membrane</location>
        <topology evidence="1">Multi-pass membrane protein</topology>
    </subcellularLocation>
</comment>
<feature type="transmembrane region" description="Helical" evidence="8">
    <location>
        <begin position="271"/>
        <end position="293"/>
    </location>
</feature>
<name>A0A1Q6A3B8_9SPHI</name>
<comment type="caution">
    <text evidence="10">The sequence shown here is derived from an EMBL/GenBank/DDBJ whole genome shotgun (WGS) entry which is preliminary data.</text>
</comment>
<dbReference type="InterPro" id="IPR038731">
    <property type="entry name" value="RgtA/B/C-like"/>
</dbReference>
<dbReference type="InterPro" id="IPR050297">
    <property type="entry name" value="LipidA_mod_glycosyltrf_83"/>
</dbReference>
<keyword evidence="7 8" id="KW-0472">Membrane</keyword>
<feature type="transmembrane region" description="Helical" evidence="8">
    <location>
        <begin position="368"/>
        <end position="388"/>
    </location>
</feature>
<evidence type="ECO:0000256" key="5">
    <source>
        <dbReference type="ARBA" id="ARBA00022692"/>
    </source>
</evidence>
<keyword evidence="11" id="KW-1185">Reference proteome</keyword>
<evidence type="ECO:0000259" key="9">
    <source>
        <dbReference type="Pfam" id="PF13231"/>
    </source>
</evidence>
<evidence type="ECO:0000256" key="2">
    <source>
        <dbReference type="ARBA" id="ARBA00022475"/>
    </source>
</evidence>
<evidence type="ECO:0000256" key="6">
    <source>
        <dbReference type="ARBA" id="ARBA00022989"/>
    </source>
</evidence>
<dbReference type="EMBL" id="MPPL01000001">
    <property type="protein sequence ID" value="OKS88506.1"/>
    <property type="molecule type" value="Genomic_DNA"/>
</dbReference>